<accession>A0A1T5IRC4</accession>
<name>A0A1T5IRC4_9FIRM</name>
<dbReference type="AlphaFoldDB" id="A0A1T5IRC4"/>
<protein>
    <recommendedName>
        <fullName evidence="3">DUF1850 domain-containing protein</fullName>
    </recommendedName>
</protein>
<proteinExistence type="predicted"/>
<keyword evidence="2" id="KW-1185">Reference proteome</keyword>
<dbReference type="Pfam" id="PF08905">
    <property type="entry name" value="DUF1850"/>
    <property type="match status" value="1"/>
</dbReference>
<dbReference type="EMBL" id="FUZT01000001">
    <property type="protein sequence ID" value="SKC41558.1"/>
    <property type="molecule type" value="Genomic_DNA"/>
</dbReference>
<organism evidence="1 2">
    <name type="scientific">Maledivibacter halophilus</name>
    <dbReference type="NCBI Taxonomy" id="36842"/>
    <lineage>
        <taxon>Bacteria</taxon>
        <taxon>Bacillati</taxon>
        <taxon>Bacillota</taxon>
        <taxon>Clostridia</taxon>
        <taxon>Peptostreptococcales</taxon>
        <taxon>Caminicellaceae</taxon>
        <taxon>Maledivibacter</taxon>
    </lineage>
</organism>
<dbReference type="Proteomes" id="UP000190285">
    <property type="component" value="Unassembled WGS sequence"/>
</dbReference>
<dbReference type="InterPro" id="IPR015001">
    <property type="entry name" value="DUF1850"/>
</dbReference>
<dbReference type="OrthoDB" id="4411648at2"/>
<evidence type="ECO:0008006" key="3">
    <source>
        <dbReference type="Google" id="ProtNLM"/>
    </source>
</evidence>
<dbReference type="STRING" id="36842.SAMN02194393_00652"/>
<gene>
    <name evidence="1" type="ORF">SAMN02194393_00652</name>
</gene>
<dbReference type="RefSeq" id="WP_079489292.1">
    <property type="nucleotide sequence ID" value="NZ_FUZT01000001.1"/>
</dbReference>
<reference evidence="1 2" key="1">
    <citation type="submission" date="2017-02" db="EMBL/GenBank/DDBJ databases">
        <authorList>
            <person name="Peterson S.W."/>
        </authorList>
    </citation>
    <scope>NUCLEOTIDE SEQUENCE [LARGE SCALE GENOMIC DNA]</scope>
    <source>
        <strain evidence="1 2">M1</strain>
    </source>
</reference>
<evidence type="ECO:0000313" key="1">
    <source>
        <dbReference type="EMBL" id="SKC41558.1"/>
    </source>
</evidence>
<sequence>MKISKKIIILFFVLISFTLPFTININTLVIKSIETNKVIFINHVKPEDEFSIKWMHSVELQPWEEIFRIDSNYNIILYRTKFKQFGAGVPDYGGNKTEIKDGYIIFKGINRKIDNLSYGISSFAKHTFSFKDKEIKLYKKIEDGNPINIYILETNLINYIIKKITVSLYS</sequence>
<evidence type="ECO:0000313" key="2">
    <source>
        <dbReference type="Proteomes" id="UP000190285"/>
    </source>
</evidence>